<comment type="similarity">
    <text evidence="2">Belongs to the ustYa family.</text>
</comment>
<reference evidence="3" key="1">
    <citation type="submission" date="2021-07" db="EMBL/GenBank/DDBJ databases">
        <title>Genome Resource of American Ginseng Black Spot Pathogen Alternaria panax.</title>
        <authorList>
            <person name="Qiu C."/>
            <person name="Wang W."/>
            <person name="Liu Z."/>
        </authorList>
    </citation>
    <scope>NUCLEOTIDE SEQUENCE</scope>
    <source>
        <strain evidence="3">BNCC115425</strain>
    </source>
</reference>
<dbReference type="Pfam" id="PF11807">
    <property type="entry name" value="UstYa"/>
    <property type="match status" value="1"/>
</dbReference>
<dbReference type="AlphaFoldDB" id="A0AAD4I7G7"/>
<evidence type="ECO:0000256" key="1">
    <source>
        <dbReference type="ARBA" id="ARBA00004685"/>
    </source>
</evidence>
<evidence type="ECO:0000313" key="3">
    <source>
        <dbReference type="EMBL" id="KAG9185549.1"/>
    </source>
</evidence>
<dbReference type="PANTHER" id="PTHR33365">
    <property type="entry name" value="YALI0B05434P"/>
    <property type="match status" value="1"/>
</dbReference>
<name>A0AAD4I7G7_9PLEO</name>
<comment type="caution">
    <text evidence="3">The sequence shown here is derived from an EMBL/GenBank/DDBJ whole genome shotgun (WGS) entry which is preliminary data.</text>
</comment>
<accession>A0AAD4I7G7</accession>
<dbReference type="PANTHER" id="PTHR33365:SF4">
    <property type="entry name" value="CYCLOCHLOROTINE BIOSYNTHESIS PROTEIN O"/>
    <property type="match status" value="1"/>
</dbReference>
<organism evidence="3 4">
    <name type="scientific">Alternaria panax</name>
    <dbReference type="NCBI Taxonomy" id="48097"/>
    <lineage>
        <taxon>Eukaryota</taxon>
        <taxon>Fungi</taxon>
        <taxon>Dikarya</taxon>
        <taxon>Ascomycota</taxon>
        <taxon>Pezizomycotina</taxon>
        <taxon>Dothideomycetes</taxon>
        <taxon>Pleosporomycetidae</taxon>
        <taxon>Pleosporales</taxon>
        <taxon>Pleosporineae</taxon>
        <taxon>Pleosporaceae</taxon>
        <taxon>Alternaria</taxon>
        <taxon>Alternaria sect. Panax</taxon>
    </lineage>
</organism>
<evidence type="ECO:0000313" key="4">
    <source>
        <dbReference type="Proteomes" id="UP001199106"/>
    </source>
</evidence>
<sequence length="113" mass="12966">MALYPDRYGKWAMHPNGTVNTKATTFEHWEHCIDSLRQTIMCHADISPLQFRINAINGILAPDLATRHTCRDFSKIHQWAKEREAPEYEFKVAFGLSDREGGFTLEEAIATEV</sequence>
<dbReference type="EMBL" id="JAANER010000010">
    <property type="protein sequence ID" value="KAG9185549.1"/>
    <property type="molecule type" value="Genomic_DNA"/>
</dbReference>
<protein>
    <submittedName>
        <fullName evidence="3">Uncharacterized protein</fullName>
    </submittedName>
</protein>
<evidence type="ECO:0000256" key="2">
    <source>
        <dbReference type="ARBA" id="ARBA00035112"/>
    </source>
</evidence>
<gene>
    <name evidence="3" type="ORF">G6011_06880</name>
</gene>
<dbReference type="GO" id="GO:0043386">
    <property type="term" value="P:mycotoxin biosynthetic process"/>
    <property type="evidence" value="ECO:0007669"/>
    <property type="project" value="InterPro"/>
</dbReference>
<dbReference type="InterPro" id="IPR021765">
    <property type="entry name" value="UstYa-like"/>
</dbReference>
<dbReference type="Proteomes" id="UP001199106">
    <property type="component" value="Unassembled WGS sequence"/>
</dbReference>
<proteinExistence type="inferred from homology"/>
<comment type="pathway">
    <text evidence="1">Mycotoxin biosynthesis.</text>
</comment>
<keyword evidence="4" id="KW-1185">Reference proteome</keyword>